<keyword evidence="3" id="KW-0723">Serine/threonine-protein kinase</keyword>
<dbReference type="Gene3D" id="1.10.510.10">
    <property type="entry name" value="Transferase(Phosphotransferase) domain 1"/>
    <property type="match status" value="1"/>
</dbReference>
<feature type="binding site" evidence="1">
    <location>
        <position position="67"/>
    </location>
    <ligand>
        <name>ATP</name>
        <dbReference type="ChEBI" id="CHEBI:30616"/>
    </ligand>
</feature>
<evidence type="ECO:0000313" key="3">
    <source>
        <dbReference type="EMBL" id="OPH09425.1"/>
    </source>
</evidence>
<dbReference type="InterPro" id="IPR017441">
    <property type="entry name" value="Protein_kinase_ATP_BS"/>
</dbReference>
<feature type="domain" description="Protein kinase" evidence="2">
    <location>
        <begin position="37"/>
        <end position="311"/>
    </location>
</feature>
<dbReference type="InterPro" id="IPR000719">
    <property type="entry name" value="Prot_kinase_dom"/>
</dbReference>
<name>A0A9Q5QW32_9CYAN</name>
<dbReference type="SMART" id="SM00220">
    <property type="entry name" value="S_TKc"/>
    <property type="match status" value="1"/>
</dbReference>
<dbReference type="RefSeq" id="WP_079291274.1">
    <property type="nucleotide sequence ID" value="NZ_MTPU01000051.1"/>
</dbReference>
<protein>
    <submittedName>
        <fullName evidence="3">Serine/threonine protein kinase</fullName>
    </submittedName>
</protein>
<dbReference type="SUPFAM" id="SSF56436">
    <property type="entry name" value="C-type lectin-like"/>
    <property type="match status" value="1"/>
</dbReference>
<dbReference type="Pfam" id="PF00069">
    <property type="entry name" value="Pkinase"/>
    <property type="match status" value="1"/>
</dbReference>
<dbReference type="AlphaFoldDB" id="A0A9Q5QW32"/>
<dbReference type="InterPro" id="IPR016187">
    <property type="entry name" value="CTDL_fold"/>
</dbReference>
<dbReference type="Gene3D" id="3.90.1580.10">
    <property type="entry name" value="paralog of FGE (formylglycine-generating enzyme)"/>
    <property type="match status" value="1"/>
</dbReference>
<dbReference type="Proteomes" id="UP000190056">
    <property type="component" value="Unassembled WGS sequence"/>
</dbReference>
<dbReference type="Pfam" id="PF03781">
    <property type="entry name" value="FGE-sulfatase"/>
    <property type="match status" value="1"/>
</dbReference>
<organism evidence="3 4">
    <name type="scientific">Cylindrospermopsis raciborskii CENA302</name>
    <dbReference type="NCBI Taxonomy" id="1170768"/>
    <lineage>
        <taxon>Bacteria</taxon>
        <taxon>Bacillati</taxon>
        <taxon>Cyanobacteriota</taxon>
        <taxon>Cyanophyceae</taxon>
        <taxon>Nostocales</taxon>
        <taxon>Aphanizomenonaceae</taxon>
        <taxon>Cylindrospermopsis</taxon>
    </lineage>
</organism>
<evidence type="ECO:0000259" key="2">
    <source>
        <dbReference type="PROSITE" id="PS50011"/>
    </source>
</evidence>
<dbReference type="NCBIfam" id="NF045510">
    <property type="entry name" value="4Cys_prefix_kin"/>
    <property type="match status" value="1"/>
</dbReference>
<dbReference type="PROSITE" id="PS00107">
    <property type="entry name" value="PROTEIN_KINASE_ATP"/>
    <property type="match status" value="1"/>
</dbReference>
<gene>
    <name evidence="3" type="ORF">CENA302_11035</name>
</gene>
<dbReference type="GO" id="GO:0120147">
    <property type="term" value="F:formylglycine-generating oxidase activity"/>
    <property type="evidence" value="ECO:0007669"/>
    <property type="project" value="TreeGrafter"/>
</dbReference>
<dbReference type="PROSITE" id="PS50011">
    <property type="entry name" value="PROTEIN_KINASE_DOM"/>
    <property type="match status" value="1"/>
</dbReference>
<proteinExistence type="predicted"/>
<evidence type="ECO:0000313" key="4">
    <source>
        <dbReference type="Proteomes" id="UP000190056"/>
    </source>
</evidence>
<keyword evidence="1" id="KW-0067">ATP-binding</keyword>
<dbReference type="PANTHER" id="PTHR23150:SF19">
    <property type="entry name" value="FORMYLGLYCINE-GENERATING ENZYME"/>
    <property type="match status" value="1"/>
</dbReference>
<keyword evidence="3" id="KW-0808">Transferase</keyword>
<accession>A0A9Q5QW32</accession>
<dbReference type="InterPro" id="IPR011009">
    <property type="entry name" value="Kinase-like_dom_sf"/>
</dbReference>
<sequence length="624" mass="71402">MQICQNPNCSNPFNPNHSRFCIVCGHDRFGEILRNRYRVLRLLGEGGFSKTYAAEDVDRLDAPCVIKQFFPQVQGTVERAKAAEFFKEEAYRLYELGENHSQIPRLLAYFEQGSSLYLVQEFIIGKTLLEELKERPYTEAQVRQLLLDLLPVLDFIHHKNVIHRDIKPENIIRPSLDNKPVLIDFGGAKQVTQTTMARQATAIYTLGYAPIEQMAGFACPSSDLYALGVTCIRLLTQCLPVQNSYQLKDPLYDPMRAQWLWQEFLQGRGVIVSQKLIYILDRLLQHFAQDRYQSAMEVLYDLQNDFSHTLTSDFSHINSEESKINLDTPIVEVATTQQKLVVNVPPLEIFEFQTMISHQENDTFNHERRIGKFFTEELNKLPCLEMILVPGGSFLMGSPEFQGNGDEHPQHQVIVEPFYMAKYPITQAQWKAVATLPKVTQNLNPNPSRFKGFNLPVENVSWYEAVEFCLRLSLTTGRNYRLPSEAEWEYACRAGTTTAFYFGETITPDLINCNVSQSYIADFGRNFTPQITEVGNLNLANAFGLYDMHGLVWEWCADPWHNNYHGAPRDGSVWDTNGDINRRVLRGGAWNFSAELCRSASRSWNEAEGGLRMSGFRVVLSFYG</sequence>
<dbReference type="InterPro" id="IPR005532">
    <property type="entry name" value="SUMF_dom"/>
</dbReference>
<dbReference type="PANTHER" id="PTHR23150">
    <property type="entry name" value="SULFATASE MODIFYING FACTOR 1, 2"/>
    <property type="match status" value="1"/>
</dbReference>
<reference evidence="3 4" key="1">
    <citation type="submission" date="2017-01" db="EMBL/GenBank/DDBJ databases">
        <authorList>
            <person name="Abreu V.A."/>
            <person name="Popin R.V."/>
            <person name="Rigonato J."/>
            <person name="Andreote A.P."/>
            <person name="Schaker P.C."/>
            <person name="Hoff-Risseti C."/>
            <person name="Alvarenga D.O."/>
            <person name="Varani A.M."/>
            <person name="Fiore M.F."/>
        </authorList>
    </citation>
    <scope>NUCLEOTIDE SEQUENCE [LARGE SCALE GENOMIC DNA]</scope>
    <source>
        <strain evidence="3 4">CENA302</strain>
    </source>
</reference>
<dbReference type="EMBL" id="MTPU01000051">
    <property type="protein sequence ID" value="OPH09425.1"/>
    <property type="molecule type" value="Genomic_DNA"/>
</dbReference>
<keyword evidence="1" id="KW-0547">Nucleotide-binding</keyword>
<dbReference type="GO" id="GO:0004674">
    <property type="term" value="F:protein serine/threonine kinase activity"/>
    <property type="evidence" value="ECO:0007669"/>
    <property type="project" value="UniProtKB-KW"/>
</dbReference>
<keyword evidence="3" id="KW-0418">Kinase</keyword>
<dbReference type="SUPFAM" id="SSF56112">
    <property type="entry name" value="Protein kinase-like (PK-like)"/>
    <property type="match status" value="1"/>
</dbReference>
<dbReference type="CDD" id="cd14014">
    <property type="entry name" value="STKc_PknB_like"/>
    <property type="match status" value="1"/>
</dbReference>
<comment type="caution">
    <text evidence="3">The sequence shown here is derived from an EMBL/GenBank/DDBJ whole genome shotgun (WGS) entry which is preliminary data.</text>
</comment>
<dbReference type="InterPro" id="IPR051043">
    <property type="entry name" value="Sulfatase_Mod_Factor_Kinase"/>
</dbReference>
<evidence type="ECO:0000256" key="1">
    <source>
        <dbReference type="PROSITE-ProRule" id="PRU10141"/>
    </source>
</evidence>
<dbReference type="Gene3D" id="3.30.200.20">
    <property type="entry name" value="Phosphorylase Kinase, domain 1"/>
    <property type="match status" value="1"/>
</dbReference>
<dbReference type="InterPro" id="IPR042095">
    <property type="entry name" value="SUMF_sf"/>
</dbReference>
<dbReference type="GO" id="GO:0005524">
    <property type="term" value="F:ATP binding"/>
    <property type="evidence" value="ECO:0007669"/>
    <property type="project" value="UniProtKB-UniRule"/>
</dbReference>